<feature type="non-terminal residue" evidence="2">
    <location>
        <position position="89"/>
    </location>
</feature>
<dbReference type="EMBL" id="AUZZ01000144">
    <property type="protein sequence ID" value="EQD69058.1"/>
    <property type="molecule type" value="Genomic_DNA"/>
</dbReference>
<reference evidence="2" key="2">
    <citation type="journal article" date="2014" name="ISME J.">
        <title>Microbial stratification in low pH oxic and suboxic macroscopic growths along an acid mine drainage.</title>
        <authorList>
            <person name="Mendez-Garcia C."/>
            <person name="Mesa V."/>
            <person name="Sprenger R.R."/>
            <person name="Richter M."/>
            <person name="Diez M.S."/>
            <person name="Solano J."/>
            <person name="Bargiela R."/>
            <person name="Golyshina O.V."/>
            <person name="Manteca A."/>
            <person name="Ramos J.L."/>
            <person name="Gallego J.R."/>
            <person name="Llorente I."/>
            <person name="Martins Dos Santos V.A."/>
            <person name="Jensen O.N."/>
            <person name="Pelaez A.I."/>
            <person name="Sanchez J."/>
            <person name="Ferrer M."/>
        </authorList>
    </citation>
    <scope>NUCLEOTIDE SEQUENCE</scope>
</reference>
<gene>
    <name evidence="2" type="ORF">B2A_00206</name>
</gene>
<proteinExistence type="predicted"/>
<sequence>MTQSRGDGHRYPTSGVGARTERTMSIEDTLSPNAIKVYRAMKDLNYSSEEKMGTAERITQTSKLPKNMALNALQELQTKGLARRKVREK</sequence>
<feature type="compositionally biased region" description="Basic and acidic residues" evidence="1">
    <location>
        <begin position="1"/>
        <end position="10"/>
    </location>
</feature>
<name>T1BKN6_9ZZZZ</name>
<comment type="caution">
    <text evidence="2">The sequence shown here is derived from an EMBL/GenBank/DDBJ whole genome shotgun (WGS) entry which is preliminary data.</text>
</comment>
<accession>T1BKN6</accession>
<feature type="region of interest" description="Disordered" evidence="1">
    <location>
        <begin position="1"/>
        <end position="27"/>
    </location>
</feature>
<reference evidence="2" key="1">
    <citation type="submission" date="2013-08" db="EMBL/GenBank/DDBJ databases">
        <authorList>
            <person name="Mendez C."/>
            <person name="Richter M."/>
            <person name="Ferrer M."/>
            <person name="Sanchez J."/>
        </authorList>
    </citation>
    <scope>NUCLEOTIDE SEQUENCE</scope>
</reference>
<protein>
    <submittedName>
        <fullName evidence="2">Transcription regulator (HTH)</fullName>
    </submittedName>
</protein>
<dbReference type="AlphaFoldDB" id="T1BKN6"/>
<organism evidence="2">
    <name type="scientific">mine drainage metagenome</name>
    <dbReference type="NCBI Taxonomy" id="410659"/>
    <lineage>
        <taxon>unclassified sequences</taxon>
        <taxon>metagenomes</taxon>
        <taxon>ecological metagenomes</taxon>
    </lineage>
</organism>
<evidence type="ECO:0000313" key="2">
    <source>
        <dbReference type="EMBL" id="EQD69058.1"/>
    </source>
</evidence>
<evidence type="ECO:0000256" key="1">
    <source>
        <dbReference type="SAM" id="MobiDB-lite"/>
    </source>
</evidence>